<dbReference type="EMBL" id="JARBJD010000040">
    <property type="protein sequence ID" value="KAK2958147.1"/>
    <property type="molecule type" value="Genomic_DNA"/>
</dbReference>
<sequence length="311" mass="35401">MAVVFRSLVATVKLQPSLDDSLEAEAVEFLESVTPTQYSEADAFISSLKSISDEYTTDFVQSIMVLISSASQAIIVASIKMLDSLIIHSSIADQLVLIQADLIPQVIITLNPLSLPFAETEDIHLNLMTIITNSVWFTTPFGLGELKIEDRNKQLAVHKTVLNQVLVPSAKYICHLYLNRYSIVDRMPSMRYLQLLTILIEISPYYQPTMDLIVALPIFLAIPSCLTSFKDGYSNWSFLSVMIDVQQEWNETRGEMREMGKTVDRMLRMEGIEDVMEEKLQNDQKGYIGRRTVDRSIYWNNLQGMNLSRRE</sequence>
<gene>
    <name evidence="1" type="ORF">BLNAU_6851</name>
</gene>
<keyword evidence="2" id="KW-1185">Reference proteome</keyword>
<accession>A0ABQ9Y328</accession>
<evidence type="ECO:0000313" key="2">
    <source>
        <dbReference type="Proteomes" id="UP001281761"/>
    </source>
</evidence>
<protein>
    <submittedName>
        <fullName evidence="1">Uncharacterized protein</fullName>
    </submittedName>
</protein>
<proteinExistence type="predicted"/>
<organism evidence="1 2">
    <name type="scientific">Blattamonas nauphoetae</name>
    <dbReference type="NCBI Taxonomy" id="2049346"/>
    <lineage>
        <taxon>Eukaryota</taxon>
        <taxon>Metamonada</taxon>
        <taxon>Preaxostyla</taxon>
        <taxon>Oxymonadida</taxon>
        <taxon>Blattamonas</taxon>
    </lineage>
</organism>
<reference evidence="1 2" key="1">
    <citation type="journal article" date="2022" name="bioRxiv">
        <title>Genomics of Preaxostyla Flagellates Illuminates Evolutionary Transitions and the Path Towards Mitochondrial Loss.</title>
        <authorList>
            <person name="Novak L.V.F."/>
            <person name="Treitli S.C."/>
            <person name="Pyrih J."/>
            <person name="Halakuc P."/>
            <person name="Pipaliya S.V."/>
            <person name="Vacek V."/>
            <person name="Brzon O."/>
            <person name="Soukal P."/>
            <person name="Eme L."/>
            <person name="Dacks J.B."/>
            <person name="Karnkowska A."/>
            <person name="Elias M."/>
            <person name="Hampl V."/>
        </authorList>
    </citation>
    <scope>NUCLEOTIDE SEQUENCE [LARGE SCALE GENOMIC DNA]</scope>
    <source>
        <strain evidence="1">NAU3</strain>
        <tissue evidence="1">Gut</tissue>
    </source>
</reference>
<dbReference type="Proteomes" id="UP001281761">
    <property type="component" value="Unassembled WGS sequence"/>
</dbReference>
<comment type="caution">
    <text evidence="1">The sequence shown here is derived from an EMBL/GenBank/DDBJ whole genome shotgun (WGS) entry which is preliminary data.</text>
</comment>
<name>A0ABQ9Y328_9EUKA</name>
<evidence type="ECO:0000313" key="1">
    <source>
        <dbReference type="EMBL" id="KAK2958147.1"/>
    </source>
</evidence>